<gene>
    <name evidence="3" type="ORF">CCMP2556_LOCUS55146</name>
</gene>
<dbReference type="PANTHER" id="PTHR11937">
    <property type="entry name" value="ACTIN"/>
    <property type="match status" value="1"/>
</dbReference>
<dbReference type="SUPFAM" id="SSF53067">
    <property type="entry name" value="Actin-like ATPase domain"/>
    <property type="match status" value="2"/>
</dbReference>
<feature type="compositionally biased region" description="Basic and acidic residues" evidence="2">
    <location>
        <begin position="85"/>
        <end position="94"/>
    </location>
</feature>
<evidence type="ECO:0000256" key="2">
    <source>
        <dbReference type="SAM" id="MobiDB-lite"/>
    </source>
</evidence>
<accession>A0ABP0T0Q0</accession>
<dbReference type="EMBL" id="CAXAMN010028861">
    <property type="protein sequence ID" value="CAK9117934.1"/>
    <property type="molecule type" value="Genomic_DNA"/>
</dbReference>
<evidence type="ECO:0008006" key="5">
    <source>
        <dbReference type="Google" id="ProtNLM"/>
    </source>
</evidence>
<protein>
    <recommendedName>
        <fullName evidence="5">Actin-related protein 10</fullName>
    </recommendedName>
</protein>
<evidence type="ECO:0000313" key="4">
    <source>
        <dbReference type="Proteomes" id="UP001642484"/>
    </source>
</evidence>
<dbReference type="InterPro" id="IPR043129">
    <property type="entry name" value="ATPase_NBD"/>
</dbReference>
<comment type="catalytic activity">
    <reaction evidence="1">
        <text>ATP + H2O = ADP + phosphate + H(+)</text>
        <dbReference type="Rhea" id="RHEA:13065"/>
        <dbReference type="ChEBI" id="CHEBI:15377"/>
        <dbReference type="ChEBI" id="CHEBI:15378"/>
        <dbReference type="ChEBI" id="CHEBI:30616"/>
        <dbReference type="ChEBI" id="CHEBI:43474"/>
        <dbReference type="ChEBI" id="CHEBI:456216"/>
    </reaction>
</comment>
<comment type="caution">
    <text evidence="3">The sequence shown here is derived from an EMBL/GenBank/DDBJ whole genome shotgun (WGS) entry which is preliminary data.</text>
</comment>
<reference evidence="3 4" key="1">
    <citation type="submission" date="2024-02" db="EMBL/GenBank/DDBJ databases">
        <authorList>
            <person name="Chen Y."/>
            <person name="Shah S."/>
            <person name="Dougan E. K."/>
            <person name="Thang M."/>
            <person name="Chan C."/>
        </authorList>
    </citation>
    <scope>NUCLEOTIDE SEQUENCE [LARGE SCALE GENOMIC DNA]</scope>
</reference>
<proteinExistence type="predicted"/>
<feature type="region of interest" description="Disordered" evidence="2">
    <location>
        <begin position="60"/>
        <end position="94"/>
    </location>
</feature>
<dbReference type="Gene3D" id="3.30.420.40">
    <property type="match status" value="2"/>
</dbReference>
<dbReference type="InterPro" id="IPR004000">
    <property type="entry name" value="Actin"/>
</dbReference>
<evidence type="ECO:0000313" key="3">
    <source>
        <dbReference type="EMBL" id="CAK9117934.1"/>
    </source>
</evidence>
<dbReference type="Proteomes" id="UP001642484">
    <property type="component" value="Unassembled WGS sequence"/>
</dbReference>
<evidence type="ECO:0000256" key="1">
    <source>
        <dbReference type="ARBA" id="ARBA00049360"/>
    </source>
</evidence>
<keyword evidence="4" id="KW-1185">Reference proteome</keyword>
<name>A0ABP0T0Q0_9DINO</name>
<dbReference type="Pfam" id="PF00022">
    <property type="entry name" value="Actin"/>
    <property type="match status" value="1"/>
</dbReference>
<organism evidence="3 4">
    <name type="scientific">Durusdinium trenchii</name>
    <dbReference type="NCBI Taxonomy" id="1381693"/>
    <lineage>
        <taxon>Eukaryota</taxon>
        <taxon>Sar</taxon>
        <taxon>Alveolata</taxon>
        <taxon>Dinophyceae</taxon>
        <taxon>Suessiales</taxon>
        <taxon>Symbiodiniaceae</taxon>
        <taxon>Durusdinium</taxon>
    </lineage>
</organism>
<sequence length="378" mass="40326">MAEEAAQAAPAVPKVTAPALASRLASSGLSLPKVPASCSSLAPVPVPRLRHPVCPRAPGKAENAGVEHGRGVAGSWGGGVAGSQDNERPGPEENRNAFNIAEIERKHWCCVSEKPGPRRAAPRAIFRSTELQRKQRLGPDVDATLSLEEWVKAPRYALAWGAFGGMIFFQHLHLSPKDRRIVVCDAVFSSRPFRSALATVLFKVFSVHSLCFVLENVLPLYLTGLHTGLVIDLGYSSSRVLPTFAGVPVLSAFSDASCGAKHLLQAPTSLVPTLIEALKVSLSTSEEAAKALEDETLLAPRLSHAADRMGADRWEDCLVCACYVACDFPEDRTPSPWDANVRIAGSEKGLRVPAACRCAATDTGRGFGLDRTGCGRSE</sequence>
<feature type="compositionally biased region" description="Gly residues" evidence="2">
    <location>
        <begin position="71"/>
        <end position="81"/>
    </location>
</feature>